<comment type="subcellular location">
    <subcellularLocation>
        <location evidence="1">Membrane</location>
        <topology evidence="1">Multi-pass membrane protein</topology>
    </subcellularLocation>
</comment>
<evidence type="ECO:0000313" key="5">
    <source>
        <dbReference type="EMBL" id="KAF2118326.1"/>
    </source>
</evidence>
<feature type="compositionally biased region" description="Basic and acidic residues" evidence="2">
    <location>
        <begin position="500"/>
        <end position="512"/>
    </location>
</feature>
<dbReference type="InterPro" id="IPR011701">
    <property type="entry name" value="MFS"/>
</dbReference>
<feature type="domain" description="Major facilitator superfamily (MFS) profile" evidence="4">
    <location>
        <begin position="25"/>
        <end position="463"/>
    </location>
</feature>
<dbReference type="Pfam" id="PF07690">
    <property type="entry name" value="MFS_1"/>
    <property type="match status" value="2"/>
</dbReference>
<feature type="transmembrane region" description="Helical" evidence="3">
    <location>
        <begin position="34"/>
        <end position="54"/>
    </location>
</feature>
<dbReference type="Proteomes" id="UP000799770">
    <property type="component" value="Unassembled WGS sequence"/>
</dbReference>
<dbReference type="InterPro" id="IPR036259">
    <property type="entry name" value="MFS_trans_sf"/>
</dbReference>
<feature type="transmembrane region" description="Helical" evidence="3">
    <location>
        <begin position="193"/>
        <end position="213"/>
    </location>
</feature>
<keyword evidence="3" id="KW-0812">Transmembrane</keyword>
<evidence type="ECO:0000313" key="6">
    <source>
        <dbReference type="Proteomes" id="UP000799770"/>
    </source>
</evidence>
<feature type="transmembrane region" description="Helical" evidence="3">
    <location>
        <begin position="419"/>
        <end position="443"/>
    </location>
</feature>
<feature type="transmembrane region" description="Helical" evidence="3">
    <location>
        <begin position="114"/>
        <end position="134"/>
    </location>
</feature>
<evidence type="ECO:0000256" key="2">
    <source>
        <dbReference type="SAM" id="MobiDB-lite"/>
    </source>
</evidence>
<feature type="compositionally biased region" description="Acidic residues" evidence="2">
    <location>
        <begin position="478"/>
        <end position="496"/>
    </location>
</feature>
<evidence type="ECO:0000256" key="3">
    <source>
        <dbReference type="SAM" id="Phobius"/>
    </source>
</evidence>
<keyword evidence="3" id="KW-1133">Transmembrane helix</keyword>
<dbReference type="EMBL" id="ML977317">
    <property type="protein sequence ID" value="KAF2118326.1"/>
    <property type="molecule type" value="Genomic_DNA"/>
</dbReference>
<dbReference type="PANTHER" id="PTHR23520:SF5">
    <property type="entry name" value="TRANSPORTER, PUTATIVE (AFU_ORTHOLOGUE AFUA_3G04000)-RELATED"/>
    <property type="match status" value="1"/>
</dbReference>
<proteinExistence type="predicted"/>
<dbReference type="OrthoDB" id="10027823at2759"/>
<feature type="transmembrane region" description="Helical" evidence="3">
    <location>
        <begin position="60"/>
        <end position="79"/>
    </location>
</feature>
<name>A0A6A5ZGG2_9PLEO</name>
<evidence type="ECO:0000259" key="4">
    <source>
        <dbReference type="PROSITE" id="PS50850"/>
    </source>
</evidence>
<feature type="region of interest" description="Disordered" evidence="2">
    <location>
        <begin position="471"/>
        <end position="512"/>
    </location>
</feature>
<keyword evidence="6" id="KW-1185">Reference proteome</keyword>
<feature type="transmembrane region" description="Helical" evidence="3">
    <location>
        <begin position="155"/>
        <end position="173"/>
    </location>
</feature>
<dbReference type="InterPro" id="IPR020846">
    <property type="entry name" value="MFS_dom"/>
</dbReference>
<dbReference type="PROSITE" id="PS50850">
    <property type="entry name" value="MFS"/>
    <property type="match status" value="1"/>
</dbReference>
<protein>
    <submittedName>
        <fullName evidence="5">Major facilitator superfamily domain-containing protein</fullName>
    </submittedName>
</protein>
<accession>A0A6A5ZGG2</accession>
<sequence>MAPPNTLSRFAGFLGVQSLNATGKDAYLIIILRCLRMFAAGIPALILALFFAALDFPDTRIGLFMTFTLLGDVVLSLILTLVADQVGRRKIIFMGSVMMVFAGTAFALSENFWILLFAAVIGVISVTGSDAGPFRAVEESMLSGLTDEKTRSDVLTWYVTATTLAGAIGTEVAGRVVEWVEKSSGDQKHAFHVLFWCYTGFGVIGCVLSLGLSSRCEVKGEKKEMAEVRRNGEEEEVLLEAMTPTTTDGFEQATAGTAQTTLRVKEAKKKGYFSQISGPTRSIMYKLWILLAIDSLADGMTPYSLMNYYIEQKFGLSKATLGDITSASQFLCAVSSIFAGPLSKHIGLINTMVFTHLPSSIASAFVPLPASVGPTVAILLFRAALNSMDQAPRTAFIAAVVKPEERTGVMGITSMVRTLAMSVGPTITGLLAGSGAFWVAFLATGVCRIVYDLGLWVLFVNVKVGGRHEREERWEQEREWEDTDVEGLLSDSDEESSVGSKKDEEELGRRTS</sequence>
<gene>
    <name evidence="5" type="ORF">BDV96DRAFT_382609</name>
</gene>
<dbReference type="AlphaFoldDB" id="A0A6A5ZGG2"/>
<dbReference type="GO" id="GO:0000329">
    <property type="term" value="C:fungal-type vacuole membrane"/>
    <property type="evidence" value="ECO:0007669"/>
    <property type="project" value="TreeGrafter"/>
</dbReference>
<keyword evidence="3" id="KW-0472">Membrane</keyword>
<dbReference type="SUPFAM" id="SSF103473">
    <property type="entry name" value="MFS general substrate transporter"/>
    <property type="match status" value="1"/>
</dbReference>
<feature type="transmembrane region" description="Helical" evidence="3">
    <location>
        <begin position="91"/>
        <end position="108"/>
    </location>
</feature>
<reference evidence="5" key="1">
    <citation type="journal article" date="2020" name="Stud. Mycol.">
        <title>101 Dothideomycetes genomes: a test case for predicting lifestyles and emergence of pathogens.</title>
        <authorList>
            <person name="Haridas S."/>
            <person name="Albert R."/>
            <person name="Binder M."/>
            <person name="Bloem J."/>
            <person name="Labutti K."/>
            <person name="Salamov A."/>
            <person name="Andreopoulos B."/>
            <person name="Baker S."/>
            <person name="Barry K."/>
            <person name="Bills G."/>
            <person name="Bluhm B."/>
            <person name="Cannon C."/>
            <person name="Castanera R."/>
            <person name="Culley D."/>
            <person name="Daum C."/>
            <person name="Ezra D."/>
            <person name="Gonzalez J."/>
            <person name="Henrissat B."/>
            <person name="Kuo A."/>
            <person name="Liang C."/>
            <person name="Lipzen A."/>
            <person name="Lutzoni F."/>
            <person name="Magnuson J."/>
            <person name="Mondo S."/>
            <person name="Nolan M."/>
            <person name="Ohm R."/>
            <person name="Pangilinan J."/>
            <person name="Park H.-J."/>
            <person name="Ramirez L."/>
            <person name="Alfaro M."/>
            <person name="Sun H."/>
            <person name="Tritt A."/>
            <person name="Yoshinaga Y."/>
            <person name="Zwiers L.-H."/>
            <person name="Turgeon B."/>
            <person name="Goodwin S."/>
            <person name="Spatafora J."/>
            <person name="Crous P."/>
            <person name="Grigoriev I."/>
        </authorList>
    </citation>
    <scope>NUCLEOTIDE SEQUENCE</scope>
    <source>
        <strain evidence="5">CBS 627.86</strain>
    </source>
</reference>
<evidence type="ECO:0000256" key="1">
    <source>
        <dbReference type="ARBA" id="ARBA00004141"/>
    </source>
</evidence>
<dbReference type="Gene3D" id="1.20.1250.20">
    <property type="entry name" value="MFS general substrate transporter like domains"/>
    <property type="match status" value="2"/>
</dbReference>
<dbReference type="PANTHER" id="PTHR23520">
    <property type="entry name" value="TRANSPORTER, PUTATIVE (AFU_ORTHOLOGUE AFUA_3G04000)-RELATED"/>
    <property type="match status" value="1"/>
</dbReference>
<organism evidence="5 6">
    <name type="scientific">Lophiotrema nucula</name>
    <dbReference type="NCBI Taxonomy" id="690887"/>
    <lineage>
        <taxon>Eukaryota</taxon>
        <taxon>Fungi</taxon>
        <taxon>Dikarya</taxon>
        <taxon>Ascomycota</taxon>
        <taxon>Pezizomycotina</taxon>
        <taxon>Dothideomycetes</taxon>
        <taxon>Pleosporomycetidae</taxon>
        <taxon>Pleosporales</taxon>
        <taxon>Lophiotremataceae</taxon>
        <taxon>Lophiotrema</taxon>
    </lineage>
</organism>
<dbReference type="GO" id="GO:0022857">
    <property type="term" value="F:transmembrane transporter activity"/>
    <property type="evidence" value="ECO:0007669"/>
    <property type="project" value="InterPro"/>
</dbReference>